<keyword evidence="7 11" id="KW-0472">Membrane</keyword>
<sequence length="842" mass="99304">MIVLAIFVFFVCIPCSMIIIIVILWLIYISPCANLLNKSTMQSGNYCKSKKSKRRKSTSNINDVLSTKTNKKKERILHENDIQQTINVEEDIENDRDNATIEASLLLSASLKRNSIMSDSDHKKYTKQLENNVQVLQNDIDNKFENELKKIYDSTRIEKDKKQKEMNDKHKIEIQETLKSTHNMDDKSKQEILDMMKKKQETEKDDLEYKFKLETDEQIEKQRKLASVKKKMGIKKLQTNFVDTLNEEISENKNSQNPDLVQKGNDIINTFIDNQTVADQVYGEELCRQKALLNERLQKRKNIIKEHNLENQVGREKSMLIVQQEYEIVQNLKENGKIDEEKFDVLIKEIEQNVKVMEEKYTKRLDKLNNDLNKRLKHLKSQQIEYKEKECKTELEEYLKKNKDNEKYILLRQEMMARHRNEINHLEIEIDKNHSQEIKTANLELQKQGLAEITDHKKGLMDKLINEGVPKENFDTIIDEQNEAANDLIIKQDENRKSELNKMSEDNRNKENLRNEKVKIMNSAENSNEQHKKIIEEHENNLVLLDSNLALEKMEKQRKLEERIAARKAKQLKELEKKQDDIKDKTDIEKLDDDIETTKRNAQEKFILLSEDNIAIDDDYLVVQNDMEQQRENSINEQEKKINSFMIKFEMEKQQNLTKMNRQQKEINELKNNLVKKLGAQGDPELNKVVEENTKREVEMNNYITNQREKQEKRLCERMEVKLREKEILLKKEQSKTYSSDTSKKGLIARKFQDAAKKALDQHQMDTFRNSVEKEIQQTLDDFKSSLDKQLIESKKKTTYIFLKKLIEMGTIEKSKVKGIVNELCSSQSSADKLKLIHELSV</sequence>
<keyword evidence="5 11" id="KW-0812">Transmembrane</keyword>
<keyword evidence="9" id="KW-0966">Cell projection</keyword>
<comment type="caution">
    <text evidence="12">The sequence shown here is derived from an EMBL/GenBank/DDBJ whole genome shotgun (WGS) entry which is preliminary data.</text>
</comment>
<keyword evidence="10" id="KW-0175">Coiled coil</keyword>
<dbReference type="PANTHER" id="PTHR16795:SF14">
    <property type="entry name" value="LIMBIN"/>
    <property type="match status" value="1"/>
</dbReference>
<keyword evidence="8" id="KW-0206">Cytoskeleton</keyword>
<dbReference type="InterPro" id="IPR026501">
    <property type="entry name" value="Limbin/EVC"/>
</dbReference>
<dbReference type="Proteomes" id="UP000078046">
    <property type="component" value="Unassembled WGS sequence"/>
</dbReference>
<feature type="coiled-coil region" evidence="10">
    <location>
        <begin position="653"/>
        <end position="680"/>
    </location>
</feature>
<keyword evidence="6 11" id="KW-1133">Transmembrane helix</keyword>
<evidence type="ECO:0000313" key="13">
    <source>
        <dbReference type="Proteomes" id="UP000078046"/>
    </source>
</evidence>
<evidence type="ECO:0000256" key="7">
    <source>
        <dbReference type="ARBA" id="ARBA00023136"/>
    </source>
</evidence>
<feature type="coiled-coil region" evidence="10">
    <location>
        <begin position="496"/>
        <end position="585"/>
    </location>
</feature>
<dbReference type="GO" id="GO:0060170">
    <property type="term" value="C:ciliary membrane"/>
    <property type="evidence" value="ECO:0007669"/>
    <property type="project" value="TreeGrafter"/>
</dbReference>
<gene>
    <name evidence="12" type="ORF">A3Q56_05041</name>
</gene>
<keyword evidence="4" id="KW-0963">Cytoplasm</keyword>
<dbReference type="PANTHER" id="PTHR16795">
    <property type="entry name" value="LIMBIN/ELLIS-VAN CREVELD PROTEIN"/>
    <property type="match status" value="1"/>
</dbReference>
<accession>A0A177B0T3</accession>
<dbReference type="GO" id="GO:0007224">
    <property type="term" value="P:smoothened signaling pathway"/>
    <property type="evidence" value="ECO:0007669"/>
    <property type="project" value="InterPro"/>
</dbReference>
<evidence type="ECO:0000256" key="9">
    <source>
        <dbReference type="ARBA" id="ARBA00023273"/>
    </source>
</evidence>
<feature type="coiled-coil region" evidence="10">
    <location>
        <begin position="347"/>
        <end position="389"/>
    </location>
</feature>
<dbReference type="GO" id="GO:0098797">
    <property type="term" value="C:plasma membrane protein complex"/>
    <property type="evidence" value="ECO:0007669"/>
    <property type="project" value="TreeGrafter"/>
</dbReference>
<evidence type="ECO:0000256" key="8">
    <source>
        <dbReference type="ARBA" id="ARBA00023212"/>
    </source>
</evidence>
<proteinExistence type="predicted"/>
<comment type="subcellular location">
    <subcellularLocation>
        <location evidence="2">Cell membrane</location>
        <topology evidence="2">Single-pass membrane protein</topology>
    </subcellularLocation>
    <subcellularLocation>
        <location evidence="1">Cytoplasm</location>
        <location evidence="1">Cytoskeleton</location>
        <location evidence="1">Cilium basal body</location>
    </subcellularLocation>
</comment>
<name>A0A177B0T3_9BILA</name>
<evidence type="ECO:0000256" key="2">
    <source>
        <dbReference type="ARBA" id="ARBA00004162"/>
    </source>
</evidence>
<protein>
    <submittedName>
        <fullName evidence="12">Uncharacterized protein</fullName>
    </submittedName>
</protein>
<evidence type="ECO:0000256" key="10">
    <source>
        <dbReference type="SAM" id="Coils"/>
    </source>
</evidence>
<evidence type="ECO:0000256" key="11">
    <source>
        <dbReference type="SAM" id="Phobius"/>
    </source>
</evidence>
<evidence type="ECO:0000313" key="12">
    <source>
        <dbReference type="EMBL" id="OAF67243.1"/>
    </source>
</evidence>
<evidence type="ECO:0000256" key="3">
    <source>
        <dbReference type="ARBA" id="ARBA00022475"/>
    </source>
</evidence>
<evidence type="ECO:0000256" key="4">
    <source>
        <dbReference type="ARBA" id="ARBA00022490"/>
    </source>
</evidence>
<reference evidence="12 13" key="1">
    <citation type="submission" date="2016-04" db="EMBL/GenBank/DDBJ databases">
        <title>The genome of Intoshia linei affirms orthonectids as highly simplified spiralians.</title>
        <authorList>
            <person name="Mikhailov K.V."/>
            <person name="Slusarev G.S."/>
            <person name="Nikitin M.A."/>
            <person name="Logacheva M.D."/>
            <person name="Penin A."/>
            <person name="Aleoshin V."/>
            <person name="Panchin Y.V."/>
        </authorList>
    </citation>
    <scope>NUCLEOTIDE SEQUENCE [LARGE SCALE GENOMIC DNA]</scope>
    <source>
        <strain evidence="12">Intl2013</strain>
        <tissue evidence="12">Whole animal</tissue>
    </source>
</reference>
<dbReference type="EMBL" id="LWCA01000711">
    <property type="protein sequence ID" value="OAF67243.1"/>
    <property type="molecule type" value="Genomic_DNA"/>
</dbReference>
<dbReference type="AlphaFoldDB" id="A0A177B0T3"/>
<keyword evidence="13" id="KW-1185">Reference proteome</keyword>
<organism evidence="12 13">
    <name type="scientific">Intoshia linei</name>
    <dbReference type="NCBI Taxonomy" id="1819745"/>
    <lineage>
        <taxon>Eukaryota</taxon>
        <taxon>Metazoa</taxon>
        <taxon>Spiralia</taxon>
        <taxon>Lophotrochozoa</taxon>
        <taxon>Mesozoa</taxon>
        <taxon>Orthonectida</taxon>
        <taxon>Rhopaluridae</taxon>
        <taxon>Intoshia</taxon>
    </lineage>
</organism>
<keyword evidence="3" id="KW-1003">Cell membrane</keyword>
<dbReference type="OrthoDB" id="8852462at2759"/>
<feature type="transmembrane region" description="Helical" evidence="11">
    <location>
        <begin position="7"/>
        <end position="28"/>
    </location>
</feature>
<evidence type="ECO:0000256" key="5">
    <source>
        <dbReference type="ARBA" id="ARBA00022692"/>
    </source>
</evidence>
<evidence type="ECO:0000256" key="6">
    <source>
        <dbReference type="ARBA" id="ARBA00022989"/>
    </source>
</evidence>
<evidence type="ECO:0000256" key="1">
    <source>
        <dbReference type="ARBA" id="ARBA00004120"/>
    </source>
</evidence>